<dbReference type="InterPro" id="IPR007404">
    <property type="entry name" value="YdjM-like"/>
</dbReference>
<keyword evidence="3" id="KW-1185">Reference proteome</keyword>
<dbReference type="Proteomes" id="UP000324285">
    <property type="component" value="Chromosome"/>
</dbReference>
<dbReference type="RefSeq" id="WP_149286371.1">
    <property type="nucleotide sequence ID" value="NZ_CP038437.2"/>
</dbReference>
<sequence>MDSVTQAALGAAIGGAVMGRRLGRKSLLIGAALGTLPDLDVIIDYGDAVANVTYHRGFSHSVFLLTALATLLAWLARRFAPPGDIRFAHWWLMFWLCLVTHPMLDALTTYGTQIWWPLAVDHPTAWPQLFIIDPLFTLPMLVAITIALCSGTLQRVLRASQWGLLVSALYLLASFGAKQWVELKVSPALAQAGMVQAPRLVQPAPFNILLWRVTAVDGDRQAESLVGLFDGNSTPMVEVFSRGAALEADALALPSGQRLSWFAGPFLRYETWEEDDRTWLVATDLRLGFPGFHHFRFVLAERQDDAWVAVNSRMLNATDPAQPREQPLGQLWQRALSPSPPLCLGLLEAPRWLLASPAPCAKDAHMGTAVEMANDRS</sequence>
<feature type="transmembrane region" description="Helical" evidence="1">
    <location>
        <begin position="88"/>
        <end position="110"/>
    </location>
</feature>
<gene>
    <name evidence="2" type="ORF">E4T21_18115</name>
</gene>
<dbReference type="EMBL" id="CP038437">
    <property type="protein sequence ID" value="QEM83249.1"/>
    <property type="molecule type" value="Genomic_DNA"/>
</dbReference>
<reference evidence="2" key="1">
    <citation type="submission" date="2021-02" db="EMBL/GenBank/DDBJ databases">
        <title>Strain Y2R2, a novel species of the genus Halomonas.</title>
        <authorList>
            <person name="Huang H."/>
        </authorList>
    </citation>
    <scope>NUCLEOTIDE SEQUENCE</scope>
    <source>
        <strain evidence="2">Y2R2</strain>
    </source>
</reference>
<name>A0A5C1NN68_9GAMM</name>
<dbReference type="InterPro" id="IPR053170">
    <property type="entry name" value="Transcription_regulator"/>
</dbReference>
<dbReference type="KEGG" id="hbh:E4T21_18115"/>
<evidence type="ECO:0000313" key="3">
    <source>
        <dbReference type="Proteomes" id="UP000324285"/>
    </source>
</evidence>
<dbReference type="PANTHER" id="PTHR40031:SF1">
    <property type="entry name" value="MEMBRANE-BOUND METAL-DEPENDENT HYDROLASE"/>
    <property type="match status" value="1"/>
</dbReference>
<dbReference type="PANTHER" id="PTHR40031">
    <property type="entry name" value="HYPOTHETICAL MEMBRANE SPANNING PROTEIN"/>
    <property type="match status" value="1"/>
</dbReference>
<dbReference type="Pfam" id="PF04307">
    <property type="entry name" value="YdjM"/>
    <property type="match status" value="1"/>
</dbReference>
<dbReference type="AlphaFoldDB" id="A0A5C1NN68"/>
<accession>A0A5C1NN68</accession>
<dbReference type="GO" id="GO:0016787">
    <property type="term" value="F:hydrolase activity"/>
    <property type="evidence" value="ECO:0007669"/>
    <property type="project" value="UniProtKB-KW"/>
</dbReference>
<evidence type="ECO:0000313" key="2">
    <source>
        <dbReference type="EMBL" id="QEM83249.1"/>
    </source>
</evidence>
<keyword evidence="1" id="KW-0472">Membrane</keyword>
<keyword evidence="1" id="KW-0812">Transmembrane</keyword>
<organism evidence="2 3">
    <name type="scientific">Halomonas binhaiensis</name>
    <dbReference type="NCBI Taxonomy" id="2562282"/>
    <lineage>
        <taxon>Bacteria</taxon>
        <taxon>Pseudomonadati</taxon>
        <taxon>Pseudomonadota</taxon>
        <taxon>Gammaproteobacteria</taxon>
        <taxon>Oceanospirillales</taxon>
        <taxon>Halomonadaceae</taxon>
        <taxon>Halomonas</taxon>
    </lineage>
</organism>
<evidence type="ECO:0000256" key="1">
    <source>
        <dbReference type="SAM" id="Phobius"/>
    </source>
</evidence>
<feature type="transmembrane region" description="Helical" evidence="1">
    <location>
        <begin position="27"/>
        <end position="46"/>
    </location>
</feature>
<keyword evidence="1" id="KW-1133">Transmembrane helix</keyword>
<protein>
    <submittedName>
        <fullName evidence="2">Metal-dependent hydrolase</fullName>
    </submittedName>
</protein>
<feature type="transmembrane region" description="Helical" evidence="1">
    <location>
        <begin position="58"/>
        <end position="76"/>
    </location>
</feature>
<keyword evidence="2" id="KW-0378">Hydrolase</keyword>
<proteinExistence type="predicted"/>
<feature type="transmembrane region" description="Helical" evidence="1">
    <location>
        <begin position="130"/>
        <end position="150"/>
    </location>
</feature>
<dbReference type="OrthoDB" id="9781927at2"/>